<dbReference type="PANTHER" id="PTHR13128:SF12">
    <property type="entry name" value="VACUOLAR PROTEIN-SORTING-ASSOCIATED PROTEIN 36"/>
    <property type="match status" value="1"/>
</dbReference>
<comment type="subunit">
    <text evidence="7">Component of the endosomal sorting complex required for transport II (ESCRT-II).</text>
</comment>
<dbReference type="SUPFAM" id="SSF90209">
    <property type="entry name" value="Ran binding protein zinc finger-like"/>
    <property type="match status" value="1"/>
</dbReference>
<comment type="similarity">
    <text evidence="1 7">Belongs to the VPS36 family.</text>
</comment>
<dbReference type="InterPro" id="IPR036390">
    <property type="entry name" value="WH_DNA-bd_sf"/>
</dbReference>
<keyword evidence="8" id="KW-0175">Coiled coil</keyword>
<dbReference type="Gene3D" id="1.10.10.10">
    <property type="entry name" value="Winged helix-like DNA-binding domain superfamily/Winged helix DNA-binding domain"/>
    <property type="match status" value="2"/>
</dbReference>
<evidence type="ECO:0000256" key="7">
    <source>
        <dbReference type="RuleBase" id="RU367095"/>
    </source>
</evidence>
<keyword evidence="3" id="KW-0479">Metal-binding</keyword>
<dbReference type="InterPro" id="IPR036388">
    <property type="entry name" value="WH-like_DNA-bd_sf"/>
</dbReference>
<dbReference type="Gene3D" id="2.30.30.380">
    <property type="entry name" value="Zn-finger domain of Sec23/24"/>
    <property type="match status" value="1"/>
</dbReference>
<dbReference type="InterPro" id="IPR036443">
    <property type="entry name" value="Znf_RanBP2_sf"/>
</dbReference>
<comment type="subcellular location">
    <subcellularLocation>
        <location evidence="7">Cytoplasm</location>
    </subcellularLocation>
    <subcellularLocation>
        <location evidence="7">Endosome</location>
    </subcellularLocation>
</comment>
<keyword evidence="2 7" id="KW-0813">Transport</keyword>
<keyword evidence="6 7" id="KW-0653">Protein transport</keyword>
<dbReference type="GO" id="GO:0031902">
    <property type="term" value="C:late endosome membrane"/>
    <property type="evidence" value="ECO:0007669"/>
    <property type="project" value="UniProtKB-UniRule"/>
</dbReference>
<keyword evidence="7" id="KW-0963">Cytoplasm</keyword>
<feature type="domain" description="GLUE N-terminal" evidence="10">
    <location>
        <begin position="1"/>
        <end position="269"/>
    </location>
</feature>
<evidence type="ECO:0000256" key="1">
    <source>
        <dbReference type="ARBA" id="ARBA00009697"/>
    </source>
</evidence>
<feature type="compositionally biased region" description="Polar residues" evidence="9">
    <location>
        <begin position="209"/>
        <end position="218"/>
    </location>
</feature>
<accession>A0AAD5V7X2</accession>
<organism evidence="11 12">
    <name type="scientific">Meripilus lineatus</name>
    <dbReference type="NCBI Taxonomy" id="2056292"/>
    <lineage>
        <taxon>Eukaryota</taxon>
        <taxon>Fungi</taxon>
        <taxon>Dikarya</taxon>
        <taxon>Basidiomycota</taxon>
        <taxon>Agaricomycotina</taxon>
        <taxon>Agaricomycetes</taxon>
        <taxon>Polyporales</taxon>
        <taxon>Meripilaceae</taxon>
        <taxon>Meripilus</taxon>
    </lineage>
</organism>
<evidence type="ECO:0000313" key="11">
    <source>
        <dbReference type="EMBL" id="KAJ3488338.1"/>
    </source>
</evidence>
<evidence type="ECO:0000256" key="2">
    <source>
        <dbReference type="ARBA" id="ARBA00022448"/>
    </source>
</evidence>
<keyword evidence="4" id="KW-0863">Zinc-finger</keyword>
<evidence type="ECO:0000256" key="8">
    <source>
        <dbReference type="SAM" id="Coils"/>
    </source>
</evidence>
<comment type="caution">
    <text evidence="11">The sequence shown here is derived from an EMBL/GenBank/DDBJ whole genome shotgun (WGS) entry which is preliminary data.</text>
</comment>
<dbReference type="EMBL" id="JANAWD010000069">
    <property type="protein sequence ID" value="KAJ3488338.1"/>
    <property type="molecule type" value="Genomic_DNA"/>
</dbReference>
<keyword evidence="5" id="KW-0862">Zinc</keyword>
<dbReference type="InterPro" id="IPR011993">
    <property type="entry name" value="PH-like_dom_sf"/>
</dbReference>
<feature type="coiled-coil region" evidence="8">
    <location>
        <begin position="294"/>
        <end position="325"/>
    </location>
</feature>
<evidence type="ECO:0000256" key="3">
    <source>
        <dbReference type="ARBA" id="ARBA00022723"/>
    </source>
</evidence>
<dbReference type="SMART" id="SM00547">
    <property type="entry name" value="ZnF_RBZ"/>
    <property type="match status" value="2"/>
</dbReference>
<sequence>MRHQSGTIHTSTHRLFYIDNSHPHSRSFSLDLLHVSRTEHYAGLFASSPKVTFYLHPLPVQPTPTARGSTSSSSAESGSWQCEVCNNLNPPGLSPTAPKVCTLCGVPQESIKAAISGPLIIPTKSKLPSSLSHPVSTSLPSSSANLTLSSSVSPSPQSGLASDSNSNGEIPCPACTFLNHPSLPACEICGTSLPHPKNSLTGRALAKSAPSSRPTSPSNRDDSDDEDEDIAEGVRLIRVSFRKGGDKPFYAVLRRSLLSKAWESKRTAHHGGPSGGPSISIGRPTMGSGIDGLIRTAQNNAEAARNDMSNALQDLEALMIKAKDMVRLASDLNERLTAVTASASNTTATHSTPHSASGQAIVEPEEATFIRSSLSQLGLQMTNAPVTLDMIKDESKWFDELARELAGVLQGTGASRGNVQNEGIMKKRGIIGLDEVWGGWNRARGVAMIPPSTFLSVLPHLPTYTVPPIRMRTFSNGLSVLHTPPYTKAAFASRAVGLLSLAGPRTTVELAQEEQLPIALVQEMIYEVEDFGVICRDEGGGGVNVLGTRTSDEGMASREGNEVQWWANIFKDYEWDGQMD</sequence>
<dbReference type="GO" id="GO:0043130">
    <property type="term" value="F:ubiquitin binding"/>
    <property type="evidence" value="ECO:0007669"/>
    <property type="project" value="UniProtKB-UniRule"/>
</dbReference>
<feature type="region of interest" description="Disordered" evidence="9">
    <location>
        <begin position="130"/>
        <end position="165"/>
    </location>
</feature>
<protein>
    <recommendedName>
        <fullName evidence="7">Vacuolar protein-sorting-associated protein 36</fullName>
    </recommendedName>
    <alternativeName>
        <fullName evidence="7">ESCRT-II complex subunit VPS36</fullName>
    </alternativeName>
</protein>
<dbReference type="AlphaFoldDB" id="A0AAD5V7X2"/>
<evidence type="ECO:0000259" key="10">
    <source>
        <dbReference type="PROSITE" id="PS51495"/>
    </source>
</evidence>
<dbReference type="Gene3D" id="2.30.29.30">
    <property type="entry name" value="Pleckstrin-homology domain (PH domain)/Phosphotyrosine-binding domain (PTB)"/>
    <property type="match status" value="1"/>
</dbReference>
<gene>
    <name evidence="11" type="ORF">NLI96_g2919</name>
</gene>
<dbReference type="InterPro" id="IPR037855">
    <property type="entry name" value="Vps36"/>
</dbReference>
<proteinExistence type="inferred from homology"/>
<reference evidence="11" key="1">
    <citation type="submission" date="2022-07" db="EMBL/GenBank/DDBJ databases">
        <title>Genome Sequence of Physisporinus lineatus.</title>
        <authorList>
            <person name="Buettner E."/>
        </authorList>
    </citation>
    <scope>NUCLEOTIDE SEQUENCE</scope>
    <source>
        <strain evidence="11">VT162</strain>
    </source>
</reference>
<name>A0AAD5V7X2_9APHY</name>
<dbReference type="SUPFAM" id="SSF46785">
    <property type="entry name" value="Winged helix' DNA-binding domain"/>
    <property type="match status" value="1"/>
</dbReference>
<dbReference type="InterPro" id="IPR001876">
    <property type="entry name" value="Znf_RanBP2"/>
</dbReference>
<dbReference type="InterPro" id="IPR040608">
    <property type="entry name" value="Snf8/Vps36"/>
</dbReference>
<dbReference type="Proteomes" id="UP001212997">
    <property type="component" value="Unassembled WGS sequence"/>
</dbReference>
<dbReference type="GO" id="GO:0032266">
    <property type="term" value="F:phosphatidylinositol-3-phosphate binding"/>
    <property type="evidence" value="ECO:0007669"/>
    <property type="project" value="UniProtKB-UniRule"/>
</dbReference>
<dbReference type="PANTHER" id="PTHR13128">
    <property type="entry name" value="VACUOLAR PROTEIN-SORTING-ASSOCIATED PROTEIN 36"/>
    <property type="match status" value="1"/>
</dbReference>
<evidence type="ECO:0000256" key="9">
    <source>
        <dbReference type="SAM" id="MobiDB-lite"/>
    </source>
</evidence>
<dbReference type="Pfam" id="PF04157">
    <property type="entry name" value="EAP30"/>
    <property type="match status" value="1"/>
</dbReference>
<dbReference type="GO" id="GO:0043328">
    <property type="term" value="P:protein transport to vacuole involved in ubiquitin-dependent protein catabolic process via the multivesicular body sorting pathway"/>
    <property type="evidence" value="ECO:0007669"/>
    <property type="project" value="UniProtKB-UniRule"/>
</dbReference>
<dbReference type="PROSITE" id="PS51495">
    <property type="entry name" value="GLUE"/>
    <property type="match status" value="1"/>
</dbReference>
<feature type="region of interest" description="Disordered" evidence="9">
    <location>
        <begin position="200"/>
        <end position="228"/>
    </location>
</feature>
<evidence type="ECO:0000256" key="5">
    <source>
        <dbReference type="ARBA" id="ARBA00022833"/>
    </source>
</evidence>
<evidence type="ECO:0000256" key="4">
    <source>
        <dbReference type="ARBA" id="ARBA00022771"/>
    </source>
</evidence>
<dbReference type="Pfam" id="PF11605">
    <property type="entry name" value="Vps36_ESCRT-II"/>
    <property type="match status" value="1"/>
</dbReference>
<comment type="function">
    <text evidence="7">Component of the ESCRT-II complex (endosomal sorting complex required for transport II), which is required for multivesicular body (MVB) formation and sorting of endosomal cargo proteins into MVBs.</text>
</comment>
<dbReference type="GO" id="GO:0008270">
    <property type="term" value="F:zinc ion binding"/>
    <property type="evidence" value="ECO:0007669"/>
    <property type="project" value="UniProtKB-KW"/>
</dbReference>
<feature type="region of interest" description="Disordered" evidence="9">
    <location>
        <begin position="264"/>
        <end position="283"/>
    </location>
</feature>
<evidence type="ECO:0000313" key="12">
    <source>
        <dbReference type="Proteomes" id="UP001212997"/>
    </source>
</evidence>
<feature type="compositionally biased region" description="Low complexity" evidence="9">
    <location>
        <begin position="130"/>
        <end position="162"/>
    </location>
</feature>
<dbReference type="Gene3D" id="6.10.140.260">
    <property type="match status" value="1"/>
</dbReference>
<evidence type="ECO:0000256" key="6">
    <source>
        <dbReference type="ARBA" id="ARBA00022927"/>
    </source>
</evidence>
<keyword evidence="12" id="KW-1185">Reference proteome</keyword>
<dbReference type="SUPFAM" id="SSF50729">
    <property type="entry name" value="PH domain-like"/>
    <property type="match status" value="1"/>
</dbReference>
<dbReference type="GO" id="GO:0000814">
    <property type="term" value="C:ESCRT II complex"/>
    <property type="evidence" value="ECO:0007669"/>
    <property type="project" value="UniProtKB-UniRule"/>
</dbReference>
<dbReference type="InterPro" id="IPR021648">
    <property type="entry name" value="GLUE_dom"/>
</dbReference>
<keyword evidence="7" id="KW-0967">Endosome</keyword>